<keyword evidence="1" id="KW-0732">Signal</keyword>
<dbReference type="Ensembl" id="ENSATET00000037946.2">
    <property type="protein sequence ID" value="ENSATEP00000058021.2"/>
    <property type="gene ID" value="ENSATEG00000002227.3"/>
</dbReference>
<dbReference type="SUPFAM" id="SSF141072">
    <property type="entry name" value="CalX-like"/>
    <property type="match status" value="6"/>
</dbReference>
<feature type="domain" description="Calx-beta" evidence="4">
    <location>
        <begin position="709"/>
        <end position="774"/>
    </location>
</feature>
<dbReference type="FunFam" id="2.60.40.2030:FF:000023">
    <property type="entry name" value="Adhesion G protein-coupled receptor V1"/>
    <property type="match status" value="1"/>
</dbReference>
<dbReference type="PANTHER" id="PTHR46682:SF1">
    <property type="entry name" value="ADHESION G-PROTEIN COUPLED RECEPTOR V1"/>
    <property type="match status" value="1"/>
</dbReference>
<dbReference type="GO" id="GO:0007605">
    <property type="term" value="P:sensory perception of sound"/>
    <property type="evidence" value="ECO:0007669"/>
    <property type="project" value="TreeGrafter"/>
</dbReference>
<dbReference type="Pfam" id="PF03160">
    <property type="entry name" value="Calx-beta"/>
    <property type="match status" value="5"/>
</dbReference>
<keyword evidence="6" id="KW-1185">Reference proteome</keyword>
<evidence type="ECO:0000313" key="6">
    <source>
        <dbReference type="Proteomes" id="UP000265040"/>
    </source>
</evidence>
<feature type="domain" description="Calx-beta" evidence="4">
    <location>
        <begin position="268"/>
        <end position="392"/>
    </location>
</feature>
<dbReference type="FunFam" id="2.60.40.2030:FF:000017">
    <property type="entry name" value="Adhesion G protein-coupled receptor V1"/>
    <property type="match status" value="1"/>
</dbReference>
<accession>A0A7N6FFR1</accession>
<dbReference type="GO" id="GO:0004930">
    <property type="term" value="F:G protein-coupled receptor activity"/>
    <property type="evidence" value="ECO:0007669"/>
    <property type="project" value="InterPro"/>
</dbReference>
<feature type="domain" description="Calx-beta" evidence="4">
    <location>
        <begin position="150"/>
        <end position="243"/>
    </location>
</feature>
<name>A0A7N6FFR1_ANATE</name>
<dbReference type="InterPro" id="IPR003644">
    <property type="entry name" value="Calx_beta"/>
</dbReference>
<dbReference type="GO" id="GO:0032420">
    <property type="term" value="C:stereocilium"/>
    <property type="evidence" value="ECO:0007669"/>
    <property type="project" value="TreeGrafter"/>
</dbReference>
<evidence type="ECO:0000256" key="3">
    <source>
        <dbReference type="ARBA" id="ARBA00022837"/>
    </source>
</evidence>
<dbReference type="FunFam" id="2.60.40.2030:FF:000028">
    <property type="entry name" value="Adhesion G-protein coupled receptor V1"/>
    <property type="match status" value="1"/>
</dbReference>
<keyword evidence="3" id="KW-0106">Calcium</keyword>
<dbReference type="GO" id="GO:0016020">
    <property type="term" value="C:membrane"/>
    <property type="evidence" value="ECO:0007669"/>
    <property type="project" value="InterPro"/>
</dbReference>
<dbReference type="InterPro" id="IPR026919">
    <property type="entry name" value="ADGRV1"/>
</dbReference>
<organism evidence="5 6">
    <name type="scientific">Anabas testudineus</name>
    <name type="common">Climbing perch</name>
    <name type="synonym">Anthias testudineus</name>
    <dbReference type="NCBI Taxonomy" id="64144"/>
    <lineage>
        <taxon>Eukaryota</taxon>
        <taxon>Metazoa</taxon>
        <taxon>Chordata</taxon>
        <taxon>Craniata</taxon>
        <taxon>Vertebrata</taxon>
        <taxon>Euteleostomi</taxon>
        <taxon>Actinopterygii</taxon>
        <taxon>Neopterygii</taxon>
        <taxon>Teleostei</taxon>
        <taxon>Neoteleostei</taxon>
        <taxon>Acanthomorphata</taxon>
        <taxon>Anabantaria</taxon>
        <taxon>Anabantiformes</taxon>
        <taxon>Anabantoidei</taxon>
        <taxon>Anabantidae</taxon>
        <taxon>Anabas</taxon>
    </lineage>
</organism>
<dbReference type="AlphaFoldDB" id="A0A7N6FFR1"/>
<evidence type="ECO:0000259" key="4">
    <source>
        <dbReference type="Pfam" id="PF03160"/>
    </source>
</evidence>
<dbReference type="Gene3D" id="2.60.40.2030">
    <property type="match status" value="5"/>
</dbReference>
<sequence length="868" mass="94244">MIFISFGQRLSKLSGMVSVLLLAGLILALSIPGTTSLSATLQFQGETNFTVNETSTTVVRLVVGREGDPVNVTGVIMLEGADTGDFEAVNAAVFLLSTEYNRTIFFAVKDDNLPEADETFTFNLILQSSSNGVSLGPQNKVKVKILSNDNAFGIIAFNSTEERVVDEPRGTNLYVPFTLIREEGTYGTVTVNFEVRGQVIQDLSPDRGNITIPEGQAVVQFTVVILDDQIPEDDEVFLVRLMGVAGGAELRSNASSVQLRIRRNDSPLRFSQSSMVVQESAGVIALNVTRGLLTEDGPIIGSLDSTVSVDYMVVSGQGLGSATLLIDFRDLQPVRSVTFPPYVYNISLLFNITDDIEPEIAESFQLVLLEETIRGDAVLVSPNTMLVTIEPNDKPYGVLSISSSAVIQQITINEDLTQRFDGIIIVRIGGSYGAVSANWTIIRNSSDPAPVSDDLRPSAGRVTFPAGESTAIIPINIVADDQPEEAEPFVFKLLPNTVTGKAEVDEPMEMVFYIQDSDNVYGLFRFDLAKKQRIHSQPDGRFLSLYFLRDGGTLGDVSMTLTALYIPAGPIDPALARDQVLNVSRSVNVVFARERMVNVRLPIRSDAFLQNGAHFLIQLNTLELIDINPPIPSNSPRFEGSQNLTLTVTSDIANGEIGFTSNTTVVVYEPEDSNTSPVSLPLQRDGTDGQAEVFWSLHPIGANRKDVTANDLKPLNGSVVFLSGQSDASINFTIMADSIPEVNETLLLTLDRSNIENQILKAGFTSREIVIMENDDPGGVFEFSSFSRGPWVINEGEAVELHVVRTQGQLLTQLVRYAVMPSGNPEFYGATAVLEFKPGEREVVVALVAVPDGVPEVRIISGCSKSLV</sequence>
<dbReference type="InterPro" id="IPR038081">
    <property type="entry name" value="CalX-like_sf"/>
</dbReference>
<protein>
    <recommendedName>
        <fullName evidence="4">Calx-beta domain-containing protein</fullName>
    </recommendedName>
</protein>
<evidence type="ECO:0000256" key="2">
    <source>
        <dbReference type="ARBA" id="ARBA00022737"/>
    </source>
</evidence>
<keyword evidence="2" id="KW-0677">Repeat</keyword>
<reference evidence="5" key="3">
    <citation type="submission" date="2025-09" db="UniProtKB">
        <authorList>
            <consortium name="Ensembl"/>
        </authorList>
    </citation>
    <scope>IDENTIFICATION</scope>
</reference>
<dbReference type="GO" id="GO:0005737">
    <property type="term" value="C:cytoplasm"/>
    <property type="evidence" value="ECO:0007669"/>
    <property type="project" value="TreeGrafter"/>
</dbReference>
<dbReference type="GO" id="GO:0007601">
    <property type="term" value="P:visual perception"/>
    <property type="evidence" value="ECO:0007669"/>
    <property type="project" value="TreeGrafter"/>
</dbReference>
<gene>
    <name evidence="5" type="primary">ADGRV1</name>
</gene>
<dbReference type="Proteomes" id="UP000265040">
    <property type="component" value="Chromosome 9"/>
</dbReference>
<dbReference type="GO" id="GO:0001965">
    <property type="term" value="F:G-protein alpha-subunit binding"/>
    <property type="evidence" value="ECO:0007669"/>
    <property type="project" value="TreeGrafter"/>
</dbReference>
<reference evidence="5" key="2">
    <citation type="submission" date="2025-08" db="UniProtKB">
        <authorList>
            <consortium name="Ensembl"/>
        </authorList>
    </citation>
    <scope>IDENTIFICATION</scope>
</reference>
<dbReference type="GO" id="GO:0071277">
    <property type="term" value="P:cellular response to calcium ion"/>
    <property type="evidence" value="ECO:0007669"/>
    <property type="project" value="TreeGrafter"/>
</dbReference>
<feature type="domain" description="Calx-beta" evidence="4">
    <location>
        <begin position="442"/>
        <end position="517"/>
    </location>
</feature>
<proteinExistence type="predicted"/>
<dbReference type="PANTHER" id="PTHR46682">
    <property type="entry name" value="ADHESION G-PROTEIN COUPLED RECEPTOR V1"/>
    <property type="match status" value="1"/>
</dbReference>
<reference evidence="5" key="1">
    <citation type="submission" date="2021-04" db="EMBL/GenBank/DDBJ databases">
        <authorList>
            <consortium name="Wellcome Sanger Institute Data Sharing"/>
        </authorList>
    </citation>
    <scope>NUCLEOTIDE SEQUENCE [LARGE SCALE GENOMIC DNA]</scope>
</reference>
<dbReference type="FunFam" id="2.60.40.2030:FF:000013">
    <property type="entry name" value="Adhesion G-protein coupled receptor V1"/>
    <property type="match status" value="1"/>
</dbReference>
<feature type="domain" description="Calx-beta" evidence="4">
    <location>
        <begin position="42"/>
        <end position="146"/>
    </location>
</feature>
<dbReference type="GeneTree" id="ENSGT00940000154880"/>
<dbReference type="FunFam" id="2.60.40.2030:FF:000007">
    <property type="entry name" value="Adhesion G-protein coupled receptor V1"/>
    <property type="match status" value="1"/>
</dbReference>
<evidence type="ECO:0000313" key="5">
    <source>
        <dbReference type="Ensembl" id="ENSATEP00000058021.2"/>
    </source>
</evidence>
<evidence type="ECO:0000256" key="1">
    <source>
        <dbReference type="ARBA" id="ARBA00022729"/>
    </source>
</evidence>
<dbReference type="GO" id="GO:0010855">
    <property type="term" value="F:adenylate cyclase inhibitor activity"/>
    <property type="evidence" value="ECO:0007669"/>
    <property type="project" value="TreeGrafter"/>
</dbReference>